<evidence type="ECO:0000313" key="2">
    <source>
        <dbReference type="EMBL" id="RHN62659.1"/>
    </source>
</evidence>
<comment type="caution">
    <text evidence="2">The sequence shown here is derived from an EMBL/GenBank/DDBJ whole genome shotgun (WGS) entry which is preliminary data.</text>
</comment>
<organism evidence="2 3">
    <name type="scientific">Medicago truncatula</name>
    <name type="common">Barrel medic</name>
    <name type="synonym">Medicago tribuloides</name>
    <dbReference type="NCBI Taxonomy" id="3880"/>
    <lineage>
        <taxon>Eukaryota</taxon>
        <taxon>Viridiplantae</taxon>
        <taxon>Streptophyta</taxon>
        <taxon>Embryophyta</taxon>
        <taxon>Tracheophyta</taxon>
        <taxon>Spermatophyta</taxon>
        <taxon>Magnoliopsida</taxon>
        <taxon>eudicotyledons</taxon>
        <taxon>Gunneridae</taxon>
        <taxon>Pentapetalae</taxon>
        <taxon>rosids</taxon>
        <taxon>fabids</taxon>
        <taxon>Fabales</taxon>
        <taxon>Fabaceae</taxon>
        <taxon>Papilionoideae</taxon>
        <taxon>50 kb inversion clade</taxon>
        <taxon>NPAAA clade</taxon>
        <taxon>Hologalegina</taxon>
        <taxon>IRL clade</taxon>
        <taxon>Trifolieae</taxon>
        <taxon>Medicago</taxon>
    </lineage>
</organism>
<feature type="domain" description="PB1-like" evidence="1">
    <location>
        <begin position="18"/>
        <end position="110"/>
    </location>
</feature>
<gene>
    <name evidence="2" type="ORF">MtrunA17_Chr4g0049811</name>
</gene>
<sequence length="186" mass="21161">MAAEDPDFEGPIVELEGRFMLVVHHGGVFFEFHNTKYIGKQTVLEAEPDYWSYFSLLATIKKLGGPMITSLWYHDPYLEENLIRLRDDNGCRRMQDIAEMDKMVHLYVIHFVDPRAFGNLNPLDEANDFPVPNAGVALEEIVDDMENGGVLMIEYPVVVEENGGNVVDMVENEGNVDDMHENELRG</sequence>
<dbReference type="Pfam" id="PF26130">
    <property type="entry name" value="PB1-like"/>
    <property type="match status" value="1"/>
</dbReference>
<dbReference type="AlphaFoldDB" id="A0A396IAN1"/>
<name>A0A396IAN1_MEDTR</name>
<proteinExistence type="predicted"/>
<protein>
    <recommendedName>
        <fullName evidence="1">PB1-like domain-containing protein</fullName>
    </recommendedName>
</protein>
<evidence type="ECO:0000313" key="3">
    <source>
        <dbReference type="Proteomes" id="UP000265566"/>
    </source>
</evidence>
<evidence type="ECO:0000259" key="1">
    <source>
        <dbReference type="Pfam" id="PF26130"/>
    </source>
</evidence>
<reference evidence="3" key="1">
    <citation type="journal article" date="2018" name="Nat. Plants">
        <title>Whole-genome landscape of Medicago truncatula symbiotic genes.</title>
        <authorList>
            <person name="Pecrix Y."/>
            <person name="Staton S.E."/>
            <person name="Sallet E."/>
            <person name="Lelandais-Briere C."/>
            <person name="Moreau S."/>
            <person name="Carrere S."/>
            <person name="Blein T."/>
            <person name="Jardinaud M.F."/>
            <person name="Latrasse D."/>
            <person name="Zouine M."/>
            <person name="Zahm M."/>
            <person name="Kreplak J."/>
            <person name="Mayjonade B."/>
            <person name="Satge C."/>
            <person name="Perez M."/>
            <person name="Cauet S."/>
            <person name="Marande W."/>
            <person name="Chantry-Darmon C."/>
            <person name="Lopez-Roques C."/>
            <person name="Bouchez O."/>
            <person name="Berard A."/>
            <person name="Debelle F."/>
            <person name="Munos S."/>
            <person name="Bendahmane A."/>
            <person name="Berges H."/>
            <person name="Niebel A."/>
            <person name="Buitink J."/>
            <person name="Frugier F."/>
            <person name="Benhamed M."/>
            <person name="Crespi M."/>
            <person name="Gouzy J."/>
            <person name="Gamas P."/>
        </authorList>
    </citation>
    <scope>NUCLEOTIDE SEQUENCE [LARGE SCALE GENOMIC DNA]</scope>
    <source>
        <strain evidence="3">cv. Jemalong A17</strain>
    </source>
</reference>
<dbReference type="Gramene" id="rna25256">
    <property type="protein sequence ID" value="RHN62659.1"/>
    <property type="gene ID" value="gene25256"/>
</dbReference>
<dbReference type="EMBL" id="PSQE01000004">
    <property type="protein sequence ID" value="RHN62659.1"/>
    <property type="molecule type" value="Genomic_DNA"/>
</dbReference>
<dbReference type="Proteomes" id="UP000265566">
    <property type="component" value="Chromosome 4"/>
</dbReference>
<accession>A0A396IAN1</accession>
<dbReference type="InterPro" id="IPR058594">
    <property type="entry name" value="PB1-like_dom_pln"/>
</dbReference>